<dbReference type="Proteomes" id="UP000014115">
    <property type="component" value="Unassembled WGS sequence"/>
</dbReference>
<evidence type="ECO:0000313" key="2">
    <source>
        <dbReference type="Proteomes" id="UP000014115"/>
    </source>
</evidence>
<sequence>MNNKKSGWRWLTGACLLLTLVACTSVPMSTLWRMSRFDKADFLAIEAEALRVRLTADAHLAVDVERSSLLLELRDSDGLTTVYDLKITELSSRQHSESRWWQADRQLSTQLFALTDEGVERLQAFQQRLAEMGPGSAGLSVDIEFKSDKQQQQQSGEFDVAIRLAEDDDYIVLFEGADYDPKAWAESQQD</sequence>
<dbReference type="EMBL" id="AMRG01000004">
    <property type="protein sequence ID" value="EKE84816.1"/>
    <property type="molecule type" value="Genomic_DNA"/>
</dbReference>
<dbReference type="STRING" id="740709.A10D4_04360"/>
<accession>K2JMR2</accession>
<dbReference type="eggNOG" id="ENOG5031921">
    <property type="taxonomic scope" value="Bacteria"/>
</dbReference>
<name>K2JMR2_9GAMM</name>
<evidence type="ECO:0000313" key="1">
    <source>
        <dbReference type="EMBL" id="EKE84816.1"/>
    </source>
</evidence>
<dbReference type="PATRIC" id="fig|740709.3.peg.882"/>
<proteinExistence type="predicted"/>
<protein>
    <recommendedName>
        <fullName evidence="3">Lipoprotein</fullName>
    </recommendedName>
</protein>
<comment type="caution">
    <text evidence="1">The sequence shown here is derived from an EMBL/GenBank/DDBJ whole genome shotgun (WGS) entry which is preliminary data.</text>
</comment>
<reference evidence="1 2" key="1">
    <citation type="journal article" date="2012" name="J. Bacteriol.">
        <title>Genome Sequence of Idiomarina xiamenensis Type Strain 10-D-4.</title>
        <authorList>
            <person name="Lai Q."/>
            <person name="Wang L."/>
            <person name="Wang W."/>
            <person name="Shao Z."/>
        </authorList>
    </citation>
    <scope>NUCLEOTIDE SEQUENCE [LARGE SCALE GENOMIC DNA]</scope>
    <source>
        <strain evidence="1 2">10-D-4</strain>
    </source>
</reference>
<gene>
    <name evidence="1" type="ORF">A10D4_04360</name>
</gene>
<dbReference type="AlphaFoldDB" id="K2JMR2"/>
<evidence type="ECO:0008006" key="3">
    <source>
        <dbReference type="Google" id="ProtNLM"/>
    </source>
</evidence>
<dbReference type="RefSeq" id="WP_008487975.1">
    <property type="nucleotide sequence ID" value="NZ_AMRG01000004.1"/>
</dbReference>
<keyword evidence="2" id="KW-1185">Reference proteome</keyword>
<dbReference type="PROSITE" id="PS51257">
    <property type="entry name" value="PROKAR_LIPOPROTEIN"/>
    <property type="match status" value="1"/>
</dbReference>
<organism evidence="1 2">
    <name type="scientific">Idiomarina xiamenensis 10-D-4</name>
    <dbReference type="NCBI Taxonomy" id="740709"/>
    <lineage>
        <taxon>Bacteria</taxon>
        <taxon>Pseudomonadati</taxon>
        <taxon>Pseudomonadota</taxon>
        <taxon>Gammaproteobacteria</taxon>
        <taxon>Alteromonadales</taxon>
        <taxon>Idiomarinaceae</taxon>
        <taxon>Idiomarina</taxon>
    </lineage>
</organism>